<keyword evidence="3" id="KW-1185">Reference proteome</keyword>
<dbReference type="Pfam" id="PF13649">
    <property type="entry name" value="Methyltransf_25"/>
    <property type="match status" value="1"/>
</dbReference>
<reference evidence="2 3" key="1">
    <citation type="submission" date="2020-01" db="EMBL/GenBank/DDBJ databases">
        <authorList>
            <consortium name="DOE Joint Genome Institute"/>
            <person name="Haridas S."/>
            <person name="Albert R."/>
            <person name="Binder M."/>
            <person name="Bloem J."/>
            <person name="Labutti K."/>
            <person name="Salamov A."/>
            <person name="Andreopoulos B."/>
            <person name="Baker S.E."/>
            <person name="Barry K."/>
            <person name="Bills G."/>
            <person name="Bluhm B.H."/>
            <person name="Cannon C."/>
            <person name="Castanera R."/>
            <person name="Culley D.E."/>
            <person name="Daum C."/>
            <person name="Ezra D."/>
            <person name="Gonzalez J.B."/>
            <person name="Henrissat B."/>
            <person name="Kuo A."/>
            <person name="Liang C."/>
            <person name="Lipzen A."/>
            <person name="Lutzoni F."/>
            <person name="Magnuson J."/>
            <person name="Mondo S."/>
            <person name="Nolan M."/>
            <person name="Ohm R."/>
            <person name="Pangilinan J."/>
            <person name="Park H.-J.H."/>
            <person name="Ramirez L."/>
            <person name="Alfaro M."/>
            <person name="Sun H."/>
            <person name="Tritt A."/>
            <person name="Yoshinaga Y."/>
            <person name="Zwiers L.-H.L."/>
            <person name="Turgeon B.G."/>
            <person name="Goodwin S.B."/>
            <person name="Spatafora J.W."/>
            <person name="Crous P.W."/>
            <person name="Grigoriev I.V."/>
        </authorList>
    </citation>
    <scope>NUCLEOTIDE SEQUENCE [LARGE SCALE GENOMIC DNA]</scope>
    <source>
        <strain evidence="2 3">CBS 611.86</strain>
    </source>
</reference>
<accession>A0A7C8I078</accession>
<dbReference type="GO" id="GO:0008168">
    <property type="term" value="F:methyltransferase activity"/>
    <property type="evidence" value="ECO:0007669"/>
    <property type="project" value="UniProtKB-KW"/>
</dbReference>
<dbReference type="CDD" id="cd02440">
    <property type="entry name" value="AdoMet_MTases"/>
    <property type="match status" value="1"/>
</dbReference>
<name>A0A7C8I078_9PLEO</name>
<dbReference type="PANTHER" id="PTHR43591">
    <property type="entry name" value="METHYLTRANSFERASE"/>
    <property type="match status" value="1"/>
</dbReference>
<dbReference type="EMBL" id="JAADJZ010000024">
    <property type="protein sequence ID" value="KAF2867074.1"/>
    <property type="molecule type" value="Genomic_DNA"/>
</dbReference>
<organism evidence="2 3">
    <name type="scientific">Massariosphaeria phaeospora</name>
    <dbReference type="NCBI Taxonomy" id="100035"/>
    <lineage>
        <taxon>Eukaryota</taxon>
        <taxon>Fungi</taxon>
        <taxon>Dikarya</taxon>
        <taxon>Ascomycota</taxon>
        <taxon>Pezizomycotina</taxon>
        <taxon>Dothideomycetes</taxon>
        <taxon>Pleosporomycetidae</taxon>
        <taxon>Pleosporales</taxon>
        <taxon>Pleosporales incertae sedis</taxon>
        <taxon>Massariosphaeria</taxon>
    </lineage>
</organism>
<keyword evidence="2" id="KW-0808">Transferase</keyword>
<dbReference type="PANTHER" id="PTHR43591:SF108">
    <property type="entry name" value="S-ADENOSYL-L-METHIONINE-DEPENDENT METHYLTRANSFERASE"/>
    <property type="match status" value="1"/>
</dbReference>
<dbReference type="SUPFAM" id="SSF53335">
    <property type="entry name" value="S-adenosyl-L-methionine-dependent methyltransferases"/>
    <property type="match status" value="1"/>
</dbReference>
<proteinExistence type="predicted"/>
<keyword evidence="2" id="KW-0489">Methyltransferase</keyword>
<sequence length="216" mass="23954">MVDTNAELNREFHDAHAQGYNNQHASGIELLTEEIRSRVDWIGLPPSDKIRMLDYACGTGLISVALAPYVTETVGIDISPNMVEEYNKRAETDKIPMRAHAGNLVSDEEEPVVFSSPDFFAFDLVTIGLGFHHFSDPTLAAQRMAARLRCGGKLLIIDNVSDDNGFSHESAEKLFRDAGVATDFEFSVIDRELRIGRGPAAWKQKVFIARGTKTEL</sequence>
<dbReference type="Gene3D" id="3.40.50.150">
    <property type="entry name" value="Vaccinia Virus protein VP39"/>
    <property type="match status" value="1"/>
</dbReference>
<feature type="domain" description="Methyltransferase" evidence="1">
    <location>
        <begin position="53"/>
        <end position="152"/>
    </location>
</feature>
<dbReference type="Proteomes" id="UP000481861">
    <property type="component" value="Unassembled WGS sequence"/>
</dbReference>
<protein>
    <submittedName>
        <fullName evidence="2">S-adenosyl-L-methionine-dependent methyltransferase</fullName>
    </submittedName>
</protein>
<dbReference type="OrthoDB" id="3647at2759"/>
<evidence type="ECO:0000313" key="2">
    <source>
        <dbReference type="EMBL" id="KAF2867074.1"/>
    </source>
</evidence>
<dbReference type="GO" id="GO:0032259">
    <property type="term" value="P:methylation"/>
    <property type="evidence" value="ECO:0007669"/>
    <property type="project" value="UniProtKB-KW"/>
</dbReference>
<comment type="caution">
    <text evidence="2">The sequence shown here is derived from an EMBL/GenBank/DDBJ whole genome shotgun (WGS) entry which is preliminary data.</text>
</comment>
<gene>
    <name evidence="2" type="ORF">BDV95DRAFT_182825</name>
</gene>
<dbReference type="InterPro" id="IPR029063">
    <property type="entry name" value="SAM-dependent_MTases_sf"/>
</dbReference>
<dbReference type="InterPro" id="IPR041698">
    <property type="entry name" value="Methyltransf_25"/>
</dbReference>
<evidence type="ECO:0000313" key="3">
    <source>
        <dbReference type="Proteomes" id="UP000481861"/>
    </source>
</evidence>
<evidence type="ECO:0000259" key="1">
    <source>
        <dbReference type="Pfam" id="PF13649"/>
    </source>
</evidence>
<dbReference type="AlphaFoldDB" id="A0A7C8I078"/>